<feature type="compositionally biased region" description="Basic and acidic residues" evidence="1">
    <location>
        <begin position="43"/>
        <end position="72"/>
    </location>
</feature>
<accession>A0A8J3VK35</accession>
<evidence type="ECO:0000313" key="2">
    <source>
        <dbReference type="EMBL" id="GIH09117.1"/>
    </source>
</evidence>
<evidence type="ECO:0000256" key="1">
    <source>
        <dbReference type="SAM" id="MobiDB-lite"/>
    </source>
</evidence>
<gene>
    <name evidence="2" type="ORF">Rhe02_71840</name>
</gene>
<name>A0A8J3VK35_9ACTN</name>
<dbReference type="AlphaFoldDB" id="A0A8J3VK35"/>
<reference evidence="2" key="1">
    <citation type="submission" date="2021-01" db="EMBL/GenBank/DDBJ databases">
        <title>Whole genome shotgun sequence of Rhizocola hellebori NBRC 109834.</title>
        <authorList>
            <person name="Komaki H."/>
            <person name="Tamura T."/>
        </authorList>
    </citation>
    <scope>NUCLEOTIDE SEQUENCE</scope>
    <source>
        <strain evidence="2">NBRC 109834</strain>
    </source>
</reference>
<protein>
    <submittedName>
        <fullName evidence="2">Uncharacterized protein</fullName>
    </submittedName>
</protein>
<evidence type="ECO:0000313" key="3">
    <source>
        <dbReference type="Proteomes" id="UP000612899"/>
    </source>
</evidence>
<sequence length="72" mass="8229">MGFRARGGPAPDYVALSHYSARVSYDDERVVELDDDLPVLVEQTRDDTPAGWGERETSNDDRLLDERPPHWD</sequence>
<organism evidence="2 3">
    <name type="scientific">Rhizocola hellebori</name>
    <dbReference type="NCBI Taxonomy" id="1392758"/>
    <lineage>
        <taxon>Bacteria</taxon>
        <taxon>Bacillati</taxon>
        <taxon>Actinomycetota</taxon>
        <taxon>Actinomycetes</taxon>
        <taxon>Micromonosporales</taxon>
        <taxon>Micromonosporaceae</taxon>
        <taxon>Rhizocola</taxon>
    </lineage>
</organism>
<dbReference type="Proteomes" id="UP000612899">
    <property type="component" value="Unassembled WGS sequence"/>
</dbReference>
<feature type="region of interest" description="Disordered" evidence="1">
    <location>
        <begin position="40"/>
        <end position="72"/>
    </location>
</feature>
<comment type="caution">
    <text evidence="2">The sequence shown here is derived from an EMBL/GenBank/DDBJ whole genome shotgun (WGS) entry which is preliminary data.</text>
</comment>
<proteinExistence type="predicted"/>
<dbReference type="EMBL" id="BONY01000061">
    <property type="protein sequence ID" value="GIH09117.1"/>
    <property type="molecule type" value="Genomic_DNA"/>
</dbReference>
<keyword evidence="3" id="KW-1185">Reference proteome</keyword>